<keyword evidence="2" id="KW-1185">Reference proteome</keyword>
<comment type="caution">
    <text evidence="1">The sequence shown here is derived from an EMBL/GenBank/DDBJ whole genome shotgun (WGS) entry which is preliminary data.</text>
</comment>
<dbReference type="SUPFAM" id="SSF81301">
    <property type="entry name" value="Nucleotidyltransferase"/>
    <property type="match status" value="1"/>
</dbReference>
<accession>A0ABS8P2C6</accession>
<proteinExistence type="predicted"/>
<reference evidence="1 2" key="1">
    <citation type="submission" date="2021-11" db="EMBL/GenBank/DDBJ databases">
        <title>Draft genome sequence of Actinomycetospora sp. SF1 isolated from the rhizosphere soil.</title>
        <authorList>
            <person name="Duangmal K."/>
            <person name="Chantavorakit T."/>
        </authorList>
    </citation>
    <scope>NUCLEOTIDE SEQUENCE [LARGE SCALE GENOMIC DNA]</scope>
    <source>
        <strain evidence="1 2">TBRC 5722</strain>
    </source>
</reference>
<evidence type="ECO:0000313" key="2">
    <source>
        <dbReference type="Proteomes" id="UP001199469"/>
    </source>
</evidence>
<dbReference type="EMBL" id="JAJNDB010000001">
    <property type="protein sequence ID" value="MCD2192406.1"/>
    <property type="molecule type" value="Genomic_DNA"/>
</dbReference>
<organism evidence="1 2">
    <name type="scientific">Actinomycetospora endophytica</name>
    <dbReference type="NCBI Taxonomy" id="2291215"/>
    <lineage>
        <taxon>Bacteria</taxon>
        <taxon>Bacillati</taxon>
        <taxon>Actinomycetota</taxon>
        <taxon>Actinomycetes</taxon>
        <taxon>Pseudonocardiales</taxon>
        <taxon>Pseudonocardiaceae</taxon>
        <taxon>Actinomycetospora</taxon>
    </lineage>
</organism>
<dbReference type="Proteomes" id="UP001199469">
    <property type="component" value="Unassembled WGS sequence"/>
</dbReference>
<gene>
    <name evidence="1" type="ORF">LQ327_03210</name>
</gene>
<protein>
    <submittedName>
        <fullName evidence="1">Nucleotidyltransferase domain-containing protein</fullName>
    </submittedName>
</protein>
<sequence length="270" mass="28840">MSTDAEAVLTEAVRWARRLFGSGFEAAYAIGSLAHGGYAPEVSDVDLALVVRSAGPLSRARMRAVRILTRRGCGPGPADRLSVFWGRWRDVQHGAAGRVRLPAVDRLDLLEHGRLLAGADRRAGAVPPTHADLVLDGVRFALRWFDEARVATVRDPGRLAGKDARTVTKAVLFPVRFLATLQTGRAGANAEAVDWYVTTHRGPASPLVTAAASWREHGVGPDAGALLAEHLGVLHLEWAAAHRAWLEARGDAEGAGVAALEVRFAPVSTH</sequence>
<evidence type="ECO:0000313" key="1">
    <source>
        <dbReference type="EMBL" id="MCD2192406.1"/>
    </source>
</evidence>
<dbReference type="CDD" id="cd05403">
    <property type="entry name" value="NT_KNTase_like"/>
    <property type="match status" value="1"/>
</dbReference>
<name>A0ABS8P2C6_9PSEU</name>
<dbReference type="RefSeq" id="WP_230730082.1">
    <property type="nucleotide sequence ID" value="NZ_JAJNDB010000001.1"/>
</dbReference>
<dbReference type="InterPro" id="IPR043519">
    <property type="entry name" value="NT_sf"/>
</dbReference>